<feature type="region of interest" description="Disordered" evidence="1">
    <location>
        <begin position="1"/>
        <end position="23"/>
    </location>
</feature>
<evidence type="ECO:0000313" key="2">
    <source>
        <dbReference type="Proteomes" id="UP000189705"/>
    </source>
</evidence>
<keyword evidence="2" id="KW-1185">Reference proteome</keyword>
<dbReference type="CTD" id="100130988"/>
<dbReference type="AlphaFoldDB" id="A0A3Q0GR57"/>
<gene>
    <name evidence="3" type="primary">SPATA48</name>
</gene>
<organism evidence="2 3">
    <name type="scientific">Alligator sinensis</name>
    <name type="common">Chinese alligator</name>
    <dbReference type="NCBI Taxonomy" id="38654"/>
    <lineage>
        <taxon>Eukaryota</taxon>
        <taxon>Metazoa</taxon>
        <taxon>Chordata</taxon>
        <taxon>Craniata</taxon>
        <taxon>Vertebrata</taxon>
        <taxon>Euteleostomi</taxon>
        <taxon>Archelosauria</taxon>
        <taxon>Archosauria</taxon>
        <taxon>Crocodylia</taxon>
        <taxon>Alligatoridae</taxon>
        <taxon>Alligatorinae</taxon>
        <taxon>Alligator</taxon>
    </lineage>
</organism>
<reference evidence="3" key="1">
    <citation type="submission" date="2025-08" db="UniProtKB">
        <authorList>
            <consortium name="RefSeq"/>
        </authorList>
    </citation>
    <scope>IDENTIFICATION</scope>
</reference>
<dbReference type="InterPro" id="IPR027867">
    <property type="entry name" value="SPATA48"/>
</dbReference>
<dbReference type="Pfam" id="PF15073">
    <property type="entry name" value="SPATA48"/>
    <property type="match status" value="1"/>
</dbReference>
<sequence>MARRPAGSLAASNPGSWRRHADKLLVDRQGKGLSQQSKAGGPDYPLFPHRDNVPLVDPCSGFISAGADALLQPNCGRTIDSLVDYSDVKPHQRVPAPEKTPQAAHRRHMILLEETNQDRRWNSRKVSDALIRARLGGWTSPVKVTPAPLKQNDAIPIHKCAFHVDPNLKKSSDPSANWREEKARDYFYHSSTQRAYEEVPWDNMLQPKIPPPESTVEKMADPISPCFTIKRYYPVPDISQSVGGLWDRFQTRCFTSPQKPIDFVSPSSRTQHIPLYTGCIGAENSEDTDNASVDLITLTNVRTSKPRYTTTSHTPNIPGYTGKVHWTATHPANSNLPSTSPSIIARMHGYISKHGGSSQFNHQGPLSQMLTPVYPQNSFNKIEQETIQV</sequence>
<proteinExistence type="predicted"/>
<dbReference type="KEGG" id="asn:102378701"/>
<dbReference type="STRING" id="38654.A0A3Q0GR57"/>
<accession>A0A3Q0GR57</accession>
<dbReference type="GeneID" id="102378701"/>
<evidence type="ECO:0000313" key="3">
    <source>
        <dbReference type="RefSeq" id="XP_025061887.1"/>
    </source>
</evidence>
<evidence type="ECO:0000256" key="1">
    <source>
        <dbReference type="SAM" id="MobiDB-lite"/>
    </source>
</evidence>
<dbReference type="Proteomes" id="UP000189705">
    <property type="component" value="Unplaced"/>
</dbReference>
<dbReference type="PANTHER" id="PTHR34759:SF1">
    <property type="entry name" value="SPERMATOGENESIS-ASSOCIATED PROTEIN 48"/>
    <property type="match status" value="1"/>
</dbReference>
<protein>
    <submittedName>
        <fullName evidence="3">Spermatogenesis-associated protein 48</fullName>
    </submittedName>
</protein>
<dbReference type="InParanoid" id="A0A3Q0GR57"/>
<dbReference type="PANTHER" id="PTHR34759">
    <property type="entry name" value="SPERMATOGENESIS-ASSOCIATED PROTEIN 48"/>
    <property type="match status" value="1"/>
</dbReference>
<name>A0A3Q0GR57_ALLSI</name>
<dbReference type="RefSeq" id="XP_025061887.1">
    <property type="nucleotide sequence ID" value="XM_025206102.1"/>
</dbReference>